<evidence type="ECO:0000256" key="2">
    <source>
        <dbReference type="SAM" id="SignalP"/>
    </source>
</evidence>
<feature type="compositionally biased region" description="Basic and acidic residues" evidence="1">
    <location>
        <begin position="62"/>
        <end position="80"/>
    </location>
</feature>
<dbReference type="AlphaFoldDB" id="A0A811K0T0"/>
<feature type="region of interest" description="Disordered" evidence="1">
    <location>
        <begin position="292"/>
        <end position="373"/>
    </location>
</feature>
<name>A0A811K0T0_9BILA</name>
<dbReference type="EMBL" id="CAJFCW020000002">
    <property type="protein sequence ID" value="CAG9088446.1"/>
    <property type="molecule type" value="Genomic_DNA"/>
</dbReference>
<comment type="caution">
    <text evidence="3">The sequence shown here is derived from an EMBL/GenBank/DDBJ whole genome shotgun (WGS) entry which is preliminary data.</text>
</comment>
<feature type="compositionally biased region" description="Polar residues" evidence="1">
    <location>
        <begin position="294"/>
        <end position="312"/>
    </location>
</feature>
<feature type="compositionally biased region" description="Basic and acidic residues" evidence="1">
    <location>
        <begin position="227"/>
        <end position="256"/>
    </location>
</feature>
<reference evidence="3" key="1">
    <citation type="submission" date="2020-09" db="EMBL/GenBank/DDBJ databases">
        <authorList>
            <person name="Kikuchi T."/>
        </authorList>
    </citation>
    <scope>NUCLEOTIDE SEQUENCE</scope>
    <source>
        <strain evidence="3">SH1</strain>
    </source>
</reference>
<dbReference type="EMBL" id="CAJFDH010000002">
    <property type="protein sequence ID" value="CAD5209090.1"/>
    <property type="molecule type" value="Genomic_DNA"/>
</dbReference>
<feature type="compositionally biased region" description="Basic and acidic residues" evidence="1">
    <location>
        <begin position="99"/>
        <end position="212"/>
    </location>
</feature>
<dbReference type="Proteomes" id="UP000614601">
    <property type="component" value="Unassembled WGS sequence"/>
</dbReference>
<accession>A0A811K0T0</accession>
<proteinExistence type="predicted"/>
<feature type="compositionally biased region" description="Basic and acidic residues" evidence="1">
    <location>
        <begin position="343"/>
        <end position="353"/>
    </location>
</feature>
<organism evidence="3 4">
    <name type="scientific">Bursaphelenchus okinawaensis</name>
    <dbReference type="NCBI Taxonomy" id="465554"/>
    <lineage>
        <taxon>Eukaryota</taxon>
        <taxon>Metazoa</taxon>
        <taxon>Ecdysozoa</taxon>
        <taxon>Nematoda</taxon>
        <taxon>Chromadorea</taxon>
        <taxon>Rhabditida</taxon>
        <taxon>Tylenchina</taxon>
        <taxon>Tylenchomorpha</taxon>
        <taxon>Aphelenchoidea</taxon>
        <taxon>Aphelenchoididae</taxon>
        <taxon>Bursaphelenchus</taxon>
    </lineage>
</organism>
<feature type="chain" id="PRO_5035594548" evidence="2">
    <location>
        <begin position="17"/>
        <end position="373"/>
    </location>
</feature>
<dbReference type="Proteomes" id="UP000783686">
    <property type="component" value="Unassembled WGS sequence"/>
</dbReference>
<gene>
    <name evidence="3" type="ORF">BOKJ2_LOCUS2506</name>
</gene>
<evidence type="ECO:0000313" key="3">
    <source>
        <dbReference type="EMBL" id="CAD5209090.1"/>
    </source>
</evidence>
<protein>
    <submittedName>
        <fullName evidence="3">Uncharacterized protein</fullName>
    </submittedName>
</protein>
<keyword evidence="2" id="KW-0732">Signal</keyword>
<feature type="region of interest" description="Disordered" evidence="1">
    <location>
        <begin position="24"/>
        <end position="262"/>
    </location>
</feature>
<evidence type="ECO:0000313" key="4">
    <source>
        <dbReference type="Proteomes" id="UP000614601"/>
    </source>
</evidence>
<sequence>MLIAISILAILTECAILSICAKSHTKKAQKSPAKPISEDGPSIKLMKREDSYKNYPEFYPRGADRRFSAIEMNKVKEPSSRRKRPPKRKQKEEESDNQADEKDNKASERDIRRSQNNDTRKEMDNKADEDGKKIVGKDKKADQKGNKIDGIDKKTDEKENKIDSKAAKAEENDNKIDVNDKKANEKDKQPLHKDNKEDDNAKNKKETTKSEDNSNVSDLKAPNAQRALERQQKRDPTIPVEHIEKDEIEMSQKLKPTDFTQRPKLLGKCKNMVNNLGKNVNNLMNKLDEKLSQKENSAGSNVDATNHSNLPPQQAFKGDLPANNSNASSLPSTVPKNQKHVRRPEIKAGALDKSDDESERIQRHFVKVSVSED</sequence>
<evidence type="ECO:0000256" key="1">
    <source>
        <dbReference type="SAM" id="MobiDB-lite"/>
    </source>
</evidence>
<feature type="compositionally biased region" description="Low complexity" evidence="1">
    <location>
        <begin position="320"/>
        <end position="332"/>
    </location>
</feature>
<feature type="signal peptide" evidence="2">
    <location>
        <begin position="1"/>
        <end position="16"/>
    </location>
</feature>
<keyword evidence="4" id="KW-1185">Reference proteome</keyword>